<sequence length="281" mass="31766">MRIPEYLSSNFKIIRLDGTTYDMRECGILVKSFIVDSPSPVHSRETIEGRDGFIDMGTTYDGRTAHAELQLMSVDIPDFALFRNEVFRMFDSREYFYLICDAEPGKRWRFKYDSKYSIEQKAKSGTFSIDFISDSAYAESVGRTDTDPVDMDSDAWQAVGGGLVMDEDLIYKWSQSSFRIYNGGDAIVDPRQYELIIKFEGASSGLQIKNTTTGETFKYSKSTAAGDILTINGPRVLLNGVSSLRNSNRQLLRIVPGWNDIQISGTSGSFTITFGFRWLYL</sequence>
<dbReference type="Pfam" id="PF05709">
    <property type="entry name" value="Sipho_tail"/>
    <property type="match status" value="1"/>
</dbReference>
<reference evidence="3" key="1">
    <citation type="submission" date="2015-01" db="EMBL/GenBank/DDBJ databases">
        <title>Comparative genome analysis of Bacillus coagulans HM-08, Clostridium butyricum HM-68, Bacillus subtilis HM-66 and Bacillus paralicheniformis BL-09.</title>
        <authorList>
            <person name="Zhang H."/>
        </authorList>
    </citation>
    <scope>NUCLEOTIDE SEQUENCE [LARGE SCALE GENOMIC DNA]</scope>
    <source>
        <strain evidence="3">HM-08</strain>
    </source>
</reference>
<evidence type="ECO:0000259" key="1">
    <source>
        <dbReference type="Pfam" id="PF05709"/>
    </source>
</evidence>
<evidence type="ECO:0000313" key="2">
    <source>
        <dbReference type="EMBL" id="AJO24779.1"/>
    </source>
</evidence>
<gene>
    <name evidence="2" type="ORF">SB48_HM08orf06308</name>
</gene>
<dbReference type="RefSeq" id="WP_043052531.1">
    <property type="nucleotide sequence ID" value="NZ_CP010525.1"/>
</dbReference>
<dbReference type="InterPro" id="IPR008841">
    <property type="entry name" value="Siphovirus-type_tail_N"/>
</dbReference>
<dbReference type="EMBL" id="CP010525">
    <property type="protein sequence ID" value="AJO24779.1"/>
    <property type="molecule type" value="Genomic_DNA"/>
</dbReference>
<keyword evidence="3" id="KW-1185">Reference proteome</keyword>
<protein>
    <recommendedName>
        <fullName evidence="1">Siphovirus-type tail component RIFT-related domain-containing protein</fullName>
    </recommendedName>
</protein>
<feature type="domain" description="Siphovirus-type tail component RIFT-related" evidence="1">
    <location>
        <begin position="18"/>
        <end position="132"/>
    </location>
</feature>
<name>A0AAN0WDX9_HEYCO</name>
<dbReference type="Gene3D" id="2.40.30.200">
    <property type="match status" value="1"/>
</dbReference>
<organism evidence="2 3">
    <name type="scientific">Heyndrickxia coagulans</name>
    <name type="common">Weizmannia coagulans</name>
    <dbReference type="NCBI Taxonomy" id="1398"/>
    <lineage>
        <taxon>Bacteria</taxon>
        <taxon>Bacillati</taxon>
        <taxon>Bacillota</taxon>
        <taxon>Bacilli</taxon>
        <taxon>Bacillales</taxon>
        <taxon>Bacillaceae</taxon>
        <taxon>Heyndrickxia</taxon>
    </lineage>
</organism>
<accession>A0AAN0WDX9</accession>
<dbReference type="Proteomes" id="UP000032024">
    <property type="component" value="Chromosome"/>
</dbReference>
<dbReference type="AlphaFoldDB" id="A0AAN0WDX9"/>
<proteinExistence type="predicted"/>
<evidence type="ECO:0000313" key="3">
    <source>
        <dbReference type="Proteomes" id="UP000032024"/>
    </source>
</evidence>